<dbReference type="AlphaFoldDB" id="A0A1V4DG25"/>
<dbReference type="SUPFAM" id="SSF53448">
    <property type="entry name" value="Nucleotide-diphospho-sugar transferases"/>
    <property type="match status" value="1"/>
</dbReference>
<organism evidence="1 2">
    <name type="scientific">Vagococcus martis</name>
    <dbReference type="NCBI Taxonomy" id="1768210"/>
    <lineage>
        <taxon>Bacteria</taxon>
        <taxon>Bacillati</taxon>
        <taxon>Bacillota</taxon>
        <taxon>Bacilli</taxon>
        <taxon>Lactobacillales</taxon>
        <taxon>Enterococcaceae</taxon>
        <taxon>Vagococcus</taxon>
    </lineage>
</organism>
<evidence type="ECO:0000313" key="1">
    <source>
        <dbReference type="EMBL" id="OPF87448.1"/>
    </source>
</evidence>
<comment type="caution">
    <text evidence="1">The sequence shown here is derived from an EMBL/GenBank/DDBJ whole genome shotgun (WGS) entry which is preliminary data.</text>
</comment>
<evidence type="ECO:0000313" key="2">
    <source>
        <dbReference type="Proteomes" id="UP000189970"/>
    </source>
</evidence>
<dbReference type="RefSeq" id="WP_143592735.1">
    <property type="nucleotide sequence ID" value="NZ_MVAB01000001.1"/>
</dbReference>
<dbReference type="Proteomes" id="UP000189970">
    <property type="component" value="Unassembled WGS sequence"/>
</dbReference>
<accession>A0A1V4DG25</accession>
<protein>
    <recommendedName>
        <fullName evidence="3">Glycosyl transferase</fullName>
    </recommendedName>
</protein>
<sequence length="35" mass="4210">MYYRLLCGDILPKTIKRVLYLDPDILVLNSLEELW</sequence>
<gene>
    <name evidence="1" type="ORF">BW731_04120</name>
</gene>
<dbReference type="GO" id="GO:0016757">
    <property type="term" value="F:glycosyltransferase activity"/>
    <property type="evidence" value="ECO:0007669"/>
    <property type="project" value="InterPro"/>
</dbReference>
<evidence type="ECO:0008006" key="3">
    <source>
        <dbReference type="Google" id="ProtNLM"/>
    </source>
</evidence>
<keyword evidence="2" id="KW-1185">Reference proteome</keyword>
<dbReference type="InterPro" id="IPR029044">
    <property type="entry name" value="Nucleotide-diphossugar_trans"/>
</dbReference>
<proteinExistence type="predicted"/>
<dbReference type="Gene3D" id="3.90.550.10">
    <property type="entry name" value="Spore Coat Polysaccharide Biosynthesis Protein SpsA, Chain A"/>
    <property type="match status" value="1"/>
</dbReference>
<name>A0A1V4DG25_9ENTE</name>
<dbReference type="InterPro" id="IPR002495">
    <property type="entry name" value="Glyco_trans_8"/>
</dbReference>
<reference evidence="1 2" key="1">
    <citation type="submission" date="2017-02" db="EMBL/GenBank/DDBJ databases">
        <title>Vagococcus cremeus sp. nov., isolated from the small intestine of a marten, Martes flavigula.</title>
        <authorList>
            <person name="Tak E.J."/>
            <person name="Bae J.-W."/>
        </authorList>
    </citation>
    <scope>NUCLEOTIDE SEQUENCE [LARGE SCALE GENOMIC DNA]</scope>
    <source>
        <strain evidence="1 2">D7T301</strain>
    </source>
</reference>
<dbReference type="Pfam" id="PF01501">
    <property type="entry name" value="Glyco_transf_8"/>
    <property type="match status" value="1"/>
</dbReference>
<dbReference type="EMBL" id="MVAB01000001">
    <property type="protein sequence ID" value="OPF87448.1"/>
    <property type="molecule type" value="Genomic_DNA"/>
</dbReference>